<dbReference type="InterPro" id="IPR028161">
    <property type="entry name" value="Met8-like"/>
</dbReference>
<dbReference type="GO" id="GO:0004325">
    <property type="term" value="F:ferrochelatase activity"/>
    <property type="evidence" value="ECO:0007669"/>
    <property type="project" value="InterPro"/>
</dbReference>
<sequence length="215" mass="23329">MGTFYPIALNMDGRTAVVIGGGAVGERKVCGLRERGIAVRLVSPRATRALMELAIRGEIEWRARKALEEDLDGAALVFLATDDAQVNAQLAEAARRRGLPVNRADDPDGCDFIVPASFRSGNIEVAVFSGGEAPFFARWLRQRLEQELSHVLGDLGALMAQLRAELKGLPISQQERASLLNSVLESDVLEVLRSEGKEAALGRARELVAQARKVQ</sequence>
<dbReference type="Gene3D" id="1.10.8.610">
    <property type="entry name" value="SirC, precorrin-2 dehydrogenase, C-terminal helical domain-like"/>
    <property type="match status" value="1"/>
</dbReference>
<dbReference type="GO" id="GO:0043115">
    <property type="term" value="F:precorrin-2 dehydrogenase activity"/>
    <property type="evidence" value="ECO:0007669"/>
    <property type="project" value="UniProtKB-EC"/>
</dbReference>
<dbReference type="PANTHER" id="PTHR35330">
    <property type="entry name" value="SIROHEME BIOSYNTHESIS PROTEIN MET8"/>
    <property type="match status" value="1"/>
</dbReference>
<protein>
    <recommendedName>
        <fullName evidence="2">precorrin-2 dehydrogenase</fullName>
        <ecNumber evidence="2">1.3.1.76</ecNumber>
    </recommendedName>
</protein>
<dbReference type="KEGG" id="schv:BRCON_2208"/>
<dbReference type="InterPro" id="IPR036291">
    <property type="entry name" value="NAD(P)-bd_dom_sf"/>
</dbReference>
<dbReference type="SUPFAM" id="SSF51735">
    <property type="entry name" value="NAD(P)-binding Rossmann-fold domains"/>
    <property type="match status" value="1"/>
</dbReference>
<accession>A0A2Z4Y9A3</accession>
<dbReference type="NCBIfam" id="TIGR01470">
    <property type="entry name" value="cysG_Nterm"/>
    <property type="match status" value="1"/>
</dbReference>
<name>A0A2Z4Y9A3_SUMC1</name>
<evidence type="ECO:0000256" key="6">
    <source>
        <dbReference type="ARBA" id="ARBA00047561"/>
    </source>
</evidence>
<dbReference type="Gene3D" id="3.40.50.720">
    <property type="entry name" value="NAD(P)-binding Rossmann-like Domain"/>
    <property type="match status" value="1"/>
</dbReference>
<evidence type="ECO:0000256" key="4">
    <source>
        <dbReference type="ARBA" id="ARBA00023027"/>
    </source>
</evidence>
<dbReference type="UniPathway" id="UPA00262">
    <property type="reaction ID" value="UER00222"/>
</dbReference>
<dbReference type="PANTHER" id="PTHR35330:SF1">
    <property type="entry name" value="SIROHEME BIOSYNTHESIS PROTEIN MET8"/>
    <property type="match status" value="1"/>
</dbReference>
<dbReference type="GO" id="GO:0019354">
    <property type="term" value="P:siroheme biosynthetic process"/>
    <property type="evidence" value="ECO:0007669"/>
    <property type="project" value="UniProtKB-UniPathway"/>
</dbReference>
<dbReference type="Proteomes" id="UP000262583">
    <property type="component" value="Chromosome"/>
</dbReference>
<dbReference type="InterPro" id="IPR006367">
    <property type="entry name" value="Sirohaem_synthase_N"/>
</dbReference>
<keyword evidence="5" id="KW-0627">Porphyrin biosynthesis</keyword>
<dbReference type="Pfam" id="PF13241">
    <property type="entry name" value="NAD_binding_7"/>
    <property type="match status" value="1"/>
</dbReference>
<keyword evidence="4" id="KW-0520">NAD</keyword>
<comment type="catalytic activity">
    <reaction evidence="6">
        <text>precorrin-2 + NAD(+) = sirohydrochlorin + NADH + 2 H(+)</text>
        <dbReference type="Rhea" id="RHEA:15613"/>
        <dbReference type="ChEBI" id="CHEBI:15378"/>
        <dbReference type="ChEBI" id="CHEBI:57540"/>
        <dbReference type="ChEBI" id="CHEBI:57945"/>
        <dbReference type="ChEBI" id="CHEBI:58351"/>
        <dbReference type="ChEBI" id="CHEBI:58827"/>
        <dbReference type="EC" id="1.3.1.76"/>
    </reaction>
</comment>
<evidence type="ECO:0000256" key="2">
    <source>
        <dbReference type="ARBA" id="ARBA00012400"/>
    </source>
</evidence>
<evidence type="ECO:0000313" key="7">
    <source>
        <dbReference type="EMBL" id="AXA36985.1"/>
    </source>
</evidence>
<dbReference type="SUPFAM" id="SSF75615">
    <property type="entry name" value="Siroheme synthase middle domains-like"/>
    <property type="match status" value="1"/>
</dbReference>
<evidence type="ECO:0000313" key="8">
    <source>
        <dbReference type="Proteomes" id="UP000262583"/>
    </source>
</evidence>
<organism evidence="7 8">
    <name type="scientific">Sumerlaea chitinivorans</name>
    <dbReference type="NCBI Taxonomy" id="2250252"/>
    <lineage>
        <taxon>Bacteria</taxon>
        <taxon>Candidatus Sumerlaeota</taxon>
        <taxon>Candidatus Sumerlaeia</taxon>
        <taxon>Candidatus Sumerlaeales</taxon>
        <taxon>Candidatus Sumerlaeaceae</taxon>
        <taxon>Candidatus Sumerlaea</taxon>
    </lineage>
</organism>
<evidence type="ECO:0000256" key="3">
    <source>
        <dbReference type="ARBA" id="ARBA00023002"/>
    </source>
</evidence>
<dbReference type="AlphaFoldDB" id="A0A2Z4Y9A3"/>
<dbReference type="InterPro" id="IPR042518">
    <property type="entry name" value="SirC_C"/>
</dbReference>
<dbReference type="EMBL" id="CP030759">
    <property type="protein sequence ID" value="AXA36985.1"/>
    <property type="molecule type" value="Genomic_DNA"/>
</dbReference>
<dbReference type="EC" id="1.3.1.76" evidence="2"/>
<reference evidence="7 8" key="1">
    <citation type="submission" date="2018-05" db="EMBL/GenBank/DDBJ databases">
        <title>A metagenomic window into the 2 km-deep terrestrial subsurface aquifer revealed taxonomically and functionally diverse microbial community comprising novel uncultured bacterial lineages.</title>
        <authorList>
            <person name="Kadnikov V.V."/>
            <person name="Mardanov A.V."/>
            <person name="Beletsky A.V."/>
            <person name="Banks D."/>
            <person name="Pimenov N.V."/>
            <person name="Frank Y.A."/>
            <person name="Karnachuk O.V."/>
            <person name="Ravin N.V."/>
        </authorList>
    </citation>
    <scope>NUCLEOTIDE SEQUENCE [LARGE SCALE GENOMIC DNA]</scope>
    <source>
        <strain evidence="7">BY</strain>
    </source>
</reference>
<evidence type="ECO:0000256" key="1">
    <source>
        <dbReference type="ARBA" id="ARBA00005010"/>
    </source>
</evidence>
<comment type="pathway">
    <text evidence="1">Porphyrin-containing compound metabolism; siroheme biosynthesis; sirohydrochlorin from precorrin-2: step 1/1.</text>
</comment>
<gene>
    <name evidence="7" type="ORF">BRCON_2208</name>
</gene>
<proteinExistence type="predicted"/>
<keyword evidence="3" id="KW-0560">Oxidoreductase</keyword>
<evidence type="ECO:0000256" key="5">
    <source>
        <dbReference type="ARBA" id="ARBA00023244"/>
    </source>
</evidence>